<dbReference type="Pfam" id="PF00496">
    <property type="entry name" value="SBP_bac_5"/>
    <property type="match status" value="1"/>
</dbReference>
<evidence type="ECO:0000256" key="1">
    <source>
        <dbReference type="ARBA" id="ARBA00005695"/>
    </source>
</evidence>
<dbReference type="Proteomes" id="UP000253934">
    <property type="component" value="Unassembled WGS sequence"/>
</dbReference>
<keyword evidence="2" id="KW-0813">Transport</keyword>
<evidence type="ECO:0000256" key="2">
    <source>
        <dbReference type="ARBA" id="ARBA00022448"/>
    </source>
</evidence>
<evidence type="ECO:0000256" key="3">
    <source>
        <dbReference type="ARBA" id="ARBA00022729"/>
    </source>
</evidence>
<feature type="transmembrane region" description="Helical" evidence="4">
    <location>
        <begin position="12"/>
        <end position="29"/>
    </location>
</feature>
<keyword evidence="4" id="KW-0812">Transmembrane</keyword>
<dbReference type="EMBL" id="QOVW01000004">
    <property type="protein sequence ID" value="RDB37239.1"/>
    <property type="molecule type" value="Genomic_DNA"/>
</dbReference>
<dbReference type="InterPro" id="IPR039424">
    <property type="entry name" value="SBP_5"/>
</dbReference>
<keyword evidence="7" id="KW-1185">Reference proteome</keyword>
<dbReference type="PANTHER" id="PTHR30290:SF9">
    <property type="entry name" value="OLIGOPEPTIDE-BINDING PROTEIN APPA"/>
    <property type="match status" value="1"/>
</dbReference>
<dbReference type="SUPFAM" id="SSF53850">
    <property type="entry name" value="Periplasmic binding protein-like II"/>
    <property type="match status" value="1"/>
</dbReference>
<accession>A0A369KRD1</accession>
<comment type="caution">
    <text evidence="6">The sequence shown here is derived from an EMBL/GenBank/DDBJ whole genome shotgun (WGS) entry which is preliminary data.</text>
</comment>
<organism evidence="6 7">
    <name type="scientific">Spirobacillus cienkowskii</name>
    <dbReference type="NCBI Taxonomy" id="495820"/>
    <lineage>
        <taxon>Bacteria</taxon>
        <taxon>Pseudomonadati</taxon>
        <taxon>Bdellovibrionota</taxon>
        <taxon>Oligoflexia</taxon>
        <taxon>Silvanigrellales</taxon>
        <taxon>Spirobacillus</taxon>
    </lineage>
</organism>
<reference evidence="6" key="1">
    <citation type="submission" date="2018-04" db="EMBL/GenBank/DDBJ databases">
        <title>Draft genome sequence of the Candidatus Spirobacillus cienkowskii, a pathogen of freshwater Daphnia species, reconstructed from hemolymph metagenomic reads.</title>
        <authorList>
            <person name="Bresciani L."/>
            <person name="Lemos L.N."/>
            <person name="Wale N."/>
            <person name="Lin J.Y."/>
            <person name="Fernandes G.R."/>
            <person name="Duffy M.A."/>
            <person name="Rodrigues J.M."/>
        </authorList>
    </citation>
    <scope>NUCLEOTIDE SEQUENCE [LARGE SCALE GENOMIC DNA]</scope>
    <source>
        <strain evidence="6">Binning01</strain>
    </source>
</reference>
<keyword evidence="4" id="KW-1133">Transmembrane helix</keyword>
<sequence length="555" mass="64457">MKNKKFLTTQKILLLLLLIIGAVFFSLNFKNIKQLYSKNESAPPKLLISTDKDTLTINLAEVPHIPWEYEDAPIHVSETFSAAVHGSLTPIFDMSYHKITSQTTLFSEYYCEKITCVAKIKQGVYFHNKREVNAYDVEFSLVRQILAKEDATYSHKILNNILGLETAKQKKPVMQTIDGNTYPTQTVEGIQVKDKYNIVFKLKEPSHFFFARISDGKVPIVPIEGLENDYLTWKKYPIGFGKYQVINADFKKSEFYLQKFDDKEKIPKFVTLLFSSENVGDIKMLLGGPGRGVNEYDNKVVFPSVYSNAGLLYNYQTELGKNDNFRKAISLALDRQKIAEKALFNEMIPEDQMFTKTSWLKKYRADIPIQSQNVEEAKKLLSLVPEDLWKDKVFQVPTYWEDVSDINSLEYIKEIQQQLKEIGIETEFLNTDINYDKFADNDKNVFFFTGFGYPHEDPHRNFGHFSEGSFFKHEHPVDPVYEKLFSLSLKHASENPEYTKQLSQYFTEKNIMTIIMFQRMVLSYDSRRVLSLGNQTNGIRLAIWEIQMRDHLLNI</sequence>
<name>A0A369KRD1_9BACT</name>
<dbReference type="Gene3D" id="3.10.105.10">
    <property type="entry name" value="Dipeptide-binding Protein, Domain 3"/>
    <property type="match status" value="1"/>
</dbReference>
<dbReference type="InterPro" id="IPR000914">
    <property type="entry name" value="SBP_5_dom"/>
</dbReference>
<comment type="similarity">
    <text evidence="1">Belongs to the bacterial solute-binding protein 5 family.</text>
</comment>
<keyword evidence="4" id="KW-0472">Membrane</keyword>
<evidence type="ECO:0000313" key="6">
    <source>
        <dbReference type="EMBL" id="RDB37239.1"/>
    </source>
</evidence>
<keyword evidence="3" id="KW-0732">Signal</keyword>
<dbReference type="Gene3D" id="3.40.190.10">
    <property type="entry name" value="Periplasmic binding protein-like II"/>
    <property type="match status" value="1"/>
</dbReference>
<dbReference type="AlphaFoldDB" id="A0A369KRD1"/>
<protein>
    <recommendedName>
        <fullName evidence="5">Solute-binding protein family 5 domain-containing protein</fullName>
    </recommendedName>
</protein>
<feature type="domain" description="Solute-binding protein family 5" evidence="5">
    <location>
        <begin position="115"/>
        <end position="466"/>
    </location>
</feature>
<gene>
    <name evidence="6" type="ORF">DCC88_01010</name>
</gene>
<dbReference type="GO" id="GO:0015833">
    <property type="term" value="P:peptide transport"/>
    <property type="evidence" value="ECO:0007669"/>
    <property type="project" value="TreeGrafter"/>
</dbReference>
<evidence type="ECO:0000259" key="5">
    <source>
        <dbReference type="Pfam" id="PF00496"/>
    </source>
</evidence>
<evidence type="ECO:0000313" key="7">
    <source>
        <dbReference type="Proteomes" id="UP000253934"/>
    </source>
</evidence>
<proteinExistence type="inferred from homology"/>
<evidence type="ECO:0000256" key="4">
    <source>
        <dbReference type="SAM" id="Phobius"/>
    </source>
</evidence>
<dbReference type="PANTHER" id="PTHR30290">
    <property type="entry name" value="PERIPLASMIC BINDING COMPONENT OF ABC TRANSPORTER"/>
    <property type="match status" value="1"/>
</dbReference>
<dbReference type="GO" id="GO:1904680">
    <property type="term" value="F:peptide transmembrane transporter activity"/>
    <property type="evidence" value="ECO:0007669"/>
    <property type="project" value="TreeGrafter"/>
</dbReference>